<dbReference type="SUPFAM" id="SSF48113">
    <property type="entry name" value="Heme-dependent peroxidases"/>
    <property type="match status" value="1"/>
</dbReference>
<keyword evidence="5" id="KW-1185">Reference proteome</keyword>
<keyword evidence="2" id="KW-0964">Secreted</keyword>
<evidence type="ECO:0000313" key="5">
    <source>
        <dbReference type="Proteomes" id="UP000230750"/>
    </source>
</evidence>
<dbReference type="PANTHER" id="PTHR11475:SF4">
    <property type="entry name" value="CHORION PEROXIDASE"/>
    <property type="match status" value="1"/>
</dbReference>
<gene>
    <name evidence="4" type="ORF">BSL78_02486</name>
</gene>
<keyword evidence="4" id="KW-0575">Peroxidase</keyword>
<keyword evidence="3" id="KW-0325">Glycoprotein</keyword>
<evidence type="ECO:0000256" key="3">
    <source>
        <dbReference type="ARBA" id="ARBA00023180"/>
    </source>
</evidence>
<keyword evidence="4" id="KW-0560">Oxidoreductase</keyword>
<name>A0A2G8LK57_STIJA</name>
<dbReference type="GO" id="GO:0006979">
    <property type="term" value="P:response to oxidative stress"/>
    <property type="evidence" value="ECO:0007669"/>
    <property type="project" value="InterPro"/>
</dbReference>
<protein>
    <submittedName>
        <fullName evidence="4">Putative lactoperoxidase</fullName>
    </submittedName>
</protein>
<comment type="caution">
    <text evidence="4">The sequence shown here is derived from an EMBL/GenBank/DDBJ whole genome shotgun (WGS) entry which is preliminary data.</text>
</comment>
<dbReference type="Pfam" id="PF03098">
    <property type="entry name" value="An_peroxidase"/>
    <property type="match status" value="1"/>
</dbReference>
<organism evidence="4 5">
    <name type="scientific">Stichopus japonicus</name>
    <name type="common">Sea cucumber</name>
    <dbReference type="NCBI Taxonomy" id="307972"/>
    <lineage>
        <taxon>Eukaryota</taxon>
        <taxon>Metazoa</taxon>
        <taxon>Echinodermata</taxon>
        <taxon>Eleutherozoa</taxon>
        <taxon>Echinozoa</taxon>
        <taxon>Holothuroidea</taxon>
        <taxon>Aspidochirotacea</taxon>
        <taxon>Aspidochirotida</taxon>
        <taxon>Stichopodidae</taxon>
        <taxon>Apostichopus</taxon>
    </lineage>
</organism>
<dbReference type="STRING" id="307972.A0A2G8LK57"/>
<dbReference type="Proteomes" id="UP000230750">
    <property type="component" value="Unassembled WGS sequence"/>
</dbReference>
<dbReference type="InterPro" id="IPR010255">
    <property type="entry name" value="Haem_peroxidase_sf"/>
</dbReference>
<comment type="subcellular location">
    <subcellularLocation>
        <location evidence="1">Secreted</location>
    </subcellularLocation>
</comment>
<dbReference type="GO" id="GO:0005576">
    <property type="term" value="C:extracellular region"/>
    <property type="evidence" value="ECO:0007669"/>
    <property type="project" value="UniProtKB-SubCell"/>
</dbReference>
<dbReference type="PANTHER" id="PTHR11475">
    <property type="entry name" value="OXIDASE/PEROXIDASE"/>
    <property type="match status" value="1"/>
</dbReference>
<dbReference type="OrthoDB" id="10069512at2759"/>
<accession>A0A2G8LK57</accession>
<dbReference type="AlphaFoldDB" id="A0A2G8LK57"/>
<dbReference type="GO" id="GO:0004601">
    <property type="term" value="F:peroxidase activity"/>
    <property type="evidence" value="ECO:0007669"/>
    <property type="project" value="UniProtKB-KW"/>
</dbReference>
<evidence type="ECO:0000313" key="4">
    <source>
        <dbReference type="EMBL" id="PIK60550.1"/>
    </source>
</evidence>
<dbReference type="InterPro" id="IPR037120">
    <property type="entry name" value="Haem_peroxidase_sf_animal"/>
</dbReference>
<dbReference type="PROSITE" id="PS50292">
    <property type="entry name" value="PEROXIDASE_3"/>
    <property type="match status" value="1"/>
</dbReference>
<evidence type="ECO:0000256" key="2">
    <source>
        <dbReference type="ARBA" id="ARBA00022525"/>
    </source>
</evidence>
<reference evidence="4 5" key="1">
    <citation type="journal article" date="2017" name="PLoS Biol.">
        <title>The sea cucumber genome provides insights into morphological evolution and visceral regeneration.</title>
        <authorList>
            <person name="Zhang X."/>
            <person name="Sun L."/>
            <person name="Yuan J."/>
            <person name="Sun Y."/>
            <person name="Gao Y."/>
            <person name="Zhang L."/>
            <person name="Li S."/>
            <person name="Dai H."/>
            <person name="Hamel J.F."/>
            <person name="Liu C."/>
            <person name="Yu Y."/>
            <person name="Liu S."/>
            <person name="Lin W."/>
            <person name="Guo K."/>
            <person name="Jin S."/>
            <person name="Xu P."/>
            <person name="Storey K.B."/>
            <person name="Huan P."/>
            <person name="Zhang T."/>
            <person name="Zhou Y."/>
            <person name="Zhang J."/>
            <person name="Lin C."/>
            <person name="Li X."/>
            <person name="Xing L."/>
            <person name="Huo D."/>
            <person name="Sun M."/>
            <person name="Wang L."/>
            <person name="Mercier A."/>
            <person name="Li F."/>
            <person name="Yang H."/>
            <person name="Xiang J."/>
        </authorList>
    </citation>
    <scope>NUCLEOTIDE SEQUENCE [LARGE SCALE GENOMIC DNA]</scope>
    <source>
        <strain evidence="4">Shaxun</strain>
        <tissue evidence="4">Muscle</tissue>
    </source>
</reference>
<dbReference type="EMBL" id="MRZV01000053">
    <property type="protein sequence ID" value="PIK60550.1"/>
    <property type="molecule type" value="Genomic_DNA"/>
</dbReference>
<proteinExistence type="predicted"/>
<dbReference type="Gene3D" id="1.10.640.10">
    <property type="entry name" value="Haem peroxidase domain superfamily, animal type"/>
    <property type="match status" value="1"/>
</dbReference>
<evidence type="ECO:0000256" key="1">
    <source>
        <dbReference type="ARBA" id="ARBA00004613"/>
    </source>
</evidence>
<sequence length="191" mass="21053">MGQFIDHDLALTPHLEADCGCDETRECLPITCEDEDDPVCQKYGCVKFARSRPVIEVQYACDVTSVGTHCRTHPNAITSFLDASNVYGSYEVTASELRTHEGGLLSLQEDPNDEGHIHLLPNDEENRECSHNNDKFCGKGGDIRAAEQPVLTSLHTLFANQHNRIAKNLALFMVAGTTKPSSKSHGVSTRR</sequence>
<dbReference type="GO" id="GO:0020037">
    <property type="term" value="F:heme binding"/>
    <property type="evidence" value="ECO:0007669"/>
    <property type="project" value="InterPro"/>
</dbReference>
<dbReference type="InterPro" id="IPR019791">
    <property type="entry name" value="Haem_peroxidase_animal"/>
</dbReference>